<dbReference type="SUPFAM" id="SSF51161">
    <property type="entry name" value="Trimeric LpxA-like enzymes"/>
    <property type="match status" value="1"/>
</dbReference>
<dbReference type="Proteomes" id="UP000595278">
    <property type="component" value="Chromosome"/>
</dbReference>
<proteinExistence type="inferred from homology"/>
<dbReference type="Gene3D" id="2.160.10.10">
    <property type="entry name" value="Hexapeptide repeat proteins"/>
    <property type="match status" value="1"/>
</dbReference>
<gene>
    <name evidence="2" type="ORF">JHT90_09730</name>
</gene>
<dbReference type="EMBL" id="CP067393">
    <property type="protein sequence ID" value="QQP84688.1"/>
    <property type="molecule type" value="Genomic_DNA"/>
</dbReference>
<keyword evidence="3" id="KW-1185">Reference proteome</keyword>
<dbReference type="CDD" id="cd03349">
    <property type="entry name" value="LbH_XAT"/>
    <property type="match status" value="1"/>
</dbReference>
<dbReference type="RefSeq" id="WP_201090585.1">
    <property type="nucleotide sequence ID" value="NZ_CP067393.1"/>
</dbReference>
<organism evidence="2 3">
    <name type="scientific">Entomomonas asaccharolytica</name>
    <dbReference type="NCBI Taxonomy" id="2785331"/>
    <lineage>
        <taxon>Bacteria</taxon>
        <taxon>Pseudomonadati</taxon>
        <taxon>Pseudomonadota</taxon>
        <taxon>Gammaproteobacteria</taxon>
        <taxon>Pseudomonadales</taxon>
        <taxon>Pseudomonadaceae</taxon>
        <taxon>Entomomonas</taxon>
    </lineage>
</organism>
<dbReference type="KEGG" id="eaz:JHT90_09730"/>
<comment type="similarity">
    <text evidence="1">Belongs to the transferase hexapeptide repeat family.</text>
</comment>
<evidence type="ECO:0000256" key="1">
    <source>
        <dbReference type="ARBA" id="ARBA00007274"/>
    </source>
</evidence>
<dbReference type="Pfam" id="PF00132">
    <property type="entry name" value="Hexapep"/>
    <property type="match status" value="1"/>
</dbReference>
<dbReference type="InterPro" id="IPR050179">
    <property type="entry name" value="Trans_hexapeptide_repeat"/>
</dbReference>
<accession>A0A974NDJ8</accession>
<evidence type="ECO:0000313" key="3">
    <source>
        <dbReference type="Proteomes" id="UP000595278"/>
    </source>
</evidence>
<evidence type="ECO:0000313" key="2">
    <source>
        <dbReference type="EMBL" id="QQP84688.1"/>
    </source>
</evidence>
<reference evidence="2 3" key="1">
    <citation type="submission" date="2021-01" db="EMBL/GenBank/DDBJ databases">
        <title>Entomomonas sp. F2A isolated from a house cricket (Acheta domesticus).</title>
        <authorList>
            <person name="Spergser J."/>
            <person name="Busse H.-J."/>
        </authorList>
    </citation>
    <scope>NUCLEOTIDE SEQUENCE [LARGE SCALE GENOMIC DNA]</scope>
    <source>
        <strain evidence="2 3">F2A</strain>
    </source>
</reference>
<dbReference type="AlphaFoldDB" id="A0A974NDJ8"/>
<dbReference type="PANTHER" id="PTHR43300">
    <property type="entry name" value="ACETYLTRANSFERASE"/>
    <property type="match status" value="1"/>
</dbReference>
<protein>
    <submittedName>
        <fullName evidence="2">CatB-related O-acetyltransferase</fullName>
    </submittedName>
</protein>
<name>A0A974NDJ8_9GAMM</name>
<dbReference type="InterPro" id="IPR011004">
    <property type="entry name" value="Trimer_LpxA-like_sf"/>
</dbReference>
<sequence>MNVIRLLKEKCQRMRFKRQLRQTPPLERDALKFKRRYPHYEYGYGSYGIPQVEHNNKHAKLKIGSFCSIAGGVKILLGGNHNTNAVTTFPFYMRLPDIPIHPETKGDVNIGNDVWLASECFILSGVTIGHGAVVAARAVVTKDVPPYAIVAGNPAKVIRYRFAEATCQALLAHPWWELPREEIVQIAPLLCSNKVDELLAYMKNRANQPISI</sequence>
<dbReference type="PANTHER" id="PTHR43300:SF11">
    <property type="entry name" value="ACETYLTRANSFERASE RV3034C-RELATED"/>
    <property type="match status" value="1"/>
</dbReference>
<dbReference type="InterPro" id="IPR001451">
    <property type="entry name" value="Hexapep"/>
</dbReference>